<comment type="caution">
    <text evidence="3">The sequence shown here is derived from an EMBL/GenBank/DDBJ whole genome shotgun (WGS) entry which is preliminary data.</text>
</comment>
<dbReference type="NCBIfam" id="TIGR02252">
    <property type="entry name" value="DREG-2"/>
    <property type="match status" value="1"/>
</dbReference>
<dbReference type="InterPro" id="IPR011949">
    <property type="entry name" value="HAD-SF_hydro_IA_REG-2-like"/>
</dbReference>
<gene>
    <name evidence="3" type="ORF">GDO54_017916</name>
</gene>
<sequence>MKLRLLTWDVKDTLIRLRLPVGQQYQAEAKRRRLQVDSYVLEASFRQVYRNHWRLFPNYGLSQGMTSHQWWLDVVSQTFHLSGVQDEKIVQPLAEKLYQDFCTAKYWEVLPGAREALQGCANLGIKMAVISNFDHRLEGILRSCDLDGHFDFVLTSETAGCAKPDLGIFFKALSLAGVSPQHSAHIGDDYKKDYSAPQQVGMFSFLLQPESGGLKELIPQDHIIHSLDQLVPRIQKVLKSCIY</sequence>
<dbReference type="SUPFAM" id="SSF56784">
    <property type="entry name" value="HAD-like"/>
    <property type="match status" value="1"/>
</dbReference>
<protein>
    <recommendedName>
        <fullName evidence="2">Haloacid dehalogenase-like hydrolase domain-containing protein 3</fullName>
    </recommendedName>
</protein>
<evidence type="ECO:0000256" key="2">
    <source>
        <dbReference type="ARBA" id="ARBA00015556"/>
    </source>
</evidence>
<name>A0AAV3AD86_PYXAD</name>
<dbReference type="Proteomes" id="UP001181693">
    <property type="component" value="Unassembled WGS sequence"/>
</dbReference>
<dbReference type="PANTHER" id="PTHR46191">
    <property type="match status" value="1"/>
</dbReference>
<accession>A0AAV3AD86</accession>
<dbReference type="PANTHER" id="PTHR46191:SF2">
    <property type="entry name" value="HALOACID DEHALOGENASE-LIKE HYDROLASE DOMAIN-CONTAINING PROTEIN 3"/>
    <property type="match status" value="1"/>
</dbReference>
<evidence type="ECO:0000313" key="3">
    <source>
        <dbReference type="EMBL" id="DBA21240.1"/>
    </source>
</evidence>
<dbReference type="GO" id="GO:0005634">
    <property type="term" value="C:nucleus"/>
    <property type="evidence" value="ECO:0007669"/>
    <property type="project" value="TreeGrafter"/>
</dbReference>
<proteinExistence type="inferred from homology"/>
<evidence type="ECO:0000313" key="4">
    <source>
        <dbReference type="Proteomes" id="UP001181693"/>
    </source>
</evidence>
<dbReference type="InterPro" id="IPR051828">
    <property type="entry name" value="HAD-like_hydrolase_domain"/>
</dbReference>
<comment type="similarity">
    <text evidence="1">Belongs to the HAD-like hydrolase superfamily.</text>
</comment>
<keyword evidence="4" id="KW-1185">Reference proteome</keyword>
<dbReference type="InterPro" id="IPR023214">
    <property type="entry name" value="HAD_sf"/>
</dbReference>
<dbReference type="AlphaFoldDB" id="A0AAV3AD86"/>
<organism evidence="3 4">
    <name type="scientific">Pyxicephalus adspersus</name>
    <name type="common">African bullfrog</name>
    <dbReference type="NCBI Taxonomy" id="30357"/>
    <lineage>
        <taxon>Eukaryota</taxon>
        <taxon>Metazoa</taxon>
        <taxon>Chordata</taxon>
        <taxon>Craniata</taxon>
        <taxon>Vertebrata</taxon>
        <taxon>Euteleostomi</taxon>
        <taxon>Amphibia</taxon>
        <taxon>Batrachia</taxon>
        <taxon>Anura</taxon>
        <taxon>Neobatrachia</taxon>
        <taxon>Ranoidea</taxon>
        <taxon>Pyxicephalidae</taxon>
        <taxon>Pyxicephalinae</taxon>
        <taxon>Pyxicephalus</taxon>
    </lineage>
</organism>
<dbReference type="Gene3D" id="1.10.150.720">
    <property type="entry name" value="Haloacid dehalogenase-like hydrolase"/>
    <property type="match status" value="1"/>
</dbReference>
<dbReference type="NCBIfam" id="TIGR01549">
    <property type="entry name" value="HAD-SF-IA-v1"/>
    <property type="match status" value="1"/>
</dbReference>
<dbReference type="InterPro" id="IPR006439">
    <property type="entry name" value="HAD-SF_hydro_IA"/>
</dbReference>
<dbReference type="SFLD" id="SFLDS00003">
    <property type="entry name" value="Haloacid_Dehalogenase"/>
    <property type="match status" value="1"/>
</dbReference>
<dbReference type="Pfam" id="PF00702">
    <property type="entry name" value="Hydrolase"/>
    <property type="match status" value="1"/>
</dbReference>
<dbReference type="SFLD" id="SFLDG01129">
    <property type="entry name" value="C1.5:_HAD__Beta-PGM__Phosphata"/>
    <property type="match status" value="1"/>
</dbReference>
<dbReference type="InterPro" id="IPR036412">
    <property type="entry name" value="HAD-like_sf"/>
</dbReference>
<evidence type="ECO:0000256" key="1">
    <source>
        <dbReference type="ARBA" id="ARBA00007958"/>
    </source>
</evidence>
<dbReference type="InterPro" id="IPR044924">
    <property type="entry name" value="HAD-SF_hydro_IA_REG-2-like_cap"/>
</dbReference>
<dbReference type="EMBL" id="DYDO01000007">
    <property type="protein sequence ID" value="DBA21240.1"/>
    <property type="molecule type" value="Genomic_DNA"/>
</dbReference>
<dbReference type="Gene3D" id="3.40.50.1000">
    <property type="entry name" value="HAD superfamily/HAD-like"/>
    <property type="match status" value="1"/>
</dbReference>
<dbReference type="CDD" id="cd16415">
    <property type="entry name" value="HAD_dREG-2_like"/>
    <property type="match status" value="1"/>
</dbReference>
<reference evidence="3" key="1">
    <citation type="thesis" date="2020" institute="ProQuest LLC" country="789 East Eisenhower Parkway, Ann Arbor, MI, USA">
        <title>Comparative Genomics and Chromosome Evolution.</title>
        <authorList>
            <person name="Mudd A.B."/>
        </authorList>
    </citation>
    <scope>NUCLEOTIDE SEQUENCE</scope>
    <source>
        <strain evidence="3">1538</strain>
        <tissue evidence="3">Blood</tissue>
    </source>
</reference>